<feature type="region of interest" description="Disordered" evidence="1">
    <location>
        <begin position="1"/>
        <end position="128"/>
    </location>
</feature>
<dbReference type="Pfam" id="PF14559">
    <property type="entry name" value="TPR_19"/>
    <property type="match status" value="1"/>
</dbReference>
<dbReference type="InterPro" id="IPR039340">
    <property type="entry name" value="Tfc4/TFIIIC-102/Sfc4"/>
</dbReference>
<dbReference type="GeneID" id="37273071"/>
<dbReference type="GO" id="GO:0000127">
    <property type="term" value="C:transcription factor TFIIIC complex"/>
    <property type="evidence" value="ECO:0007669"/>
    <property type="project" value="TreeGrafter"/>
</dbReference>
<dbReference type="Proteomes" id="UP000245946">
    <property type="component" value="Unassembled WGS sequence"/>
</dbReference>
<organism evidence="2 3">
    <name type="scientific">Tilletiopsis washingtonensis</name>
    <dbReference type="NCBI Taxonomy" id="58919"/>
    <lineage>
        <taxon>Eukaryota</taxon>
        <taxon>Fungi</taxon>
        <taxon>Dikarya</taxon>
        <taxon>Basidiomycota</taxon>
        <taxon>Ustilaginomycotina</taxon>
        <taxon>Exobasidiomycetes</taxon>
        <taxon>Entylomatales</taxon>
        <taxon>Entylomatales incertae sedis</taxon>
        <taxon>Tilletiopsis</taxon>
    </lineage>
</organism>
<feature type="region of interest" description="Disordered" evidence="1">
    <location>
        <begin position="1078"/>
        <end position="1120"/>
    </location>
</feature>
<dbReference type="InterPro" id="IPR011990">
    <property type="entry name" value="TPR-like_helical_dom_sf"/>
</dbReference>
<dbReference type="OrthoDB" id="9991317at2759"/>
<accession>A0A316Z0K7</accession>
<feature type="compositionally biased region" description="Basic and acidic residues" evidence="1">
    <location>
        <begin position="96"/>
        <end position="111"/>
    </location>
</feature>
<sequence length="1318" mass="147201">MSSRPARARRPPPRPEGALDWNEAAAHVRGRASQSAPGDDGSDAASGSAAAHASDSAAMDVGEDAAMPMRPPTPLSAGVSGDEAGFLSDDGQSMHGRSEESDSADDYRESPEPGARQQRGPSIDEEMAFGGDAFNVHGDIAGLQPDAFARLNMAGPSGSQSQSQSQRRPRRQRQAGYRLPHGVQHPQDWKTSAGARRQRYGANYEEGEMDEEALGRLVNVITEDGDAPGQAAAWQDTLGNFDADGEGAMAPIDVVDGEELDDFAFHQDMRAAGGFRQARVRNGGRKRRALQDQHMSEEVRQMLVDVNMLYMLADESNSNLDEAIALLEKIIRIEPAIKSAWSTLSMCLQEKGRDEKAIQCRIIEASLSRHATSLWLELADQSRELGHYLQAEYCLAQGIKSSREKDRSDVLDLMWSRAVLLRDLAEGDDGRVDLKRKAAAAFESVLELRPHNQDVMAALIPLLIGLQRPQRAIELLQASGEYNMQAFVDPRIDPALESGLNAGEVHTSTYGSSEIVTLADLHLQVGDAALALRVIRQGARWLQGRLDEDFWDELQEDDREYDLDREAGGPNGEPREGEYGRRVQLAGVHYLDPEMRLRLGLARLTMDDLLEGKHHVAIWLQQLSWDDANLEGHISAVAEAYMQNGHWTDAAELLDRAWKEPDLQLVPIAKLRARCYQHIQGRQKEALDLYSELTEYEPDNLELKLAYAEVCEEMGQSDTAIELVTSVVRARQALHMEKERQHRAPLGEHEAELQQSQTQLSSFFDERWGLQRDTAAQSGSSARRGAAVSRQERMQLEQARTAEYRVVRNRLAQLEPKMFTHEWWRHDVSFSKEMDAKLPVQGSKADEAQKRERWKATQDWVEVATGLIEQGFFRTTQLFPKDRQTKFKGLIRRVRQSAKSDLDRQANAMLSRMRDAIVDEGSSNVELEEFRGISFDDWMELMMKYCIVLTKLGDHKAAYEVCKRLGGSNVVWSHDDREVALSLCHLSCALYARDFAPVFEAVNKLIVKFQFYTEPLRLANTLANAGGFYSLTAFAAPSLLKRALNRLRFTEVVVARRPHRFTSNKRWTSNEKLSEAAPLAQMSGARGDDADDDDASDEEASDADQLDAEAEAADAETAARNAAALAETERAFAAMDEQDRVRYSRPTEYNPAHEMQYGSMLLATGSFQSAMGYWYRVAAHQSKDPLVYLGAATASVQRAMQRQADNRHHFVIQAMAMLALYRQLRAPHSVEVEYNYGRLLHQLGLNALAVQHYECALRFHDEAVAGTAPPPPPVDEGAAPLERGFDAFREAAYNLANIYVLAGNARLARALYRRYLTV</sequence>
<reference evidence="2 3" key="1">
    <citation type="journal article" date="2018" name="Mol. Biol. Evol.">
        <title>Broad Genomic Sampling Reveals a Smut Pathogenic Ancestry of the Fungal Clade Ustilaginomycotina.</title>
        <authorList>
            <person name="Kijpornyongpan T."/>
            <person name="Mondo S.J."/>
            <person name="Barry K."/>
            <person name="Sandor L."/>
            <person name="Lee J."/>
            <person name="Lipzen A."/>
            <person name="Pangilinan J."/>
            <person name="LaButti K."/>
            <person name="Hainaut M."/>
            <person name="Henrissat B."/>
            <person name="Grigoriev I.V."/>
            <person name="Spatafora J.W."/>
            <person name="Aime M.C."/>
        </authorList>
    </citation>
    <scope>NUCLEOTIDE SEQUENCE [LARGE SCALE GENOMIC DNA]</scope>
    <source>
        <strain evidence="2 3">MCA 4186</strain>
    </source>
</reference>
<dbReference type="STRING" id="58919.A0A316Z0K7"/>
<dbReference type="GO" id="GO:0006383">
    <property type="term" value="P:transcription by RNA polymerase III"/>
    <property type="evidence" value="ECO:0007669"/>
    <property type="project" value="InterPro"/>
</dbReference>
<evidence type="ECO:0000313" key="3">
    <source>
        <dbReference type="Proteomes" id="UP000245946"/>
    </source>
</evidence>
<gene>
    <name evidence="2" type="ORF">FA09DRAFT_362924</name>
</gene>
<protein>
    <submittedName>
        <fullName evidence="2">TPR-like protein</fullName>
    </submittedName>
</protein>
<dbReference type="EMBL" id="KZ819305">
    <property type="protein sequence ID" value="PWN95270.1"/>
    <property type="molecule type" value="Genomic_DNA"/>
</dbReference>
<dbReference type="Gene3D" id="1.25.40.10">
    <property type="entry name" value="Tetratricopeptide repeat domain"/>
    <property type="match status" value="3"/>
</dbReference>
<feature type="compositionally biased region" description="Low complexity" evidence="1">
    <location>
        <begin position="155"/>
        <end position="166"/>
    </location>
</feature>
<dbReference type="PANTHER" id="PTHR23082:SF0">
    <property type="entry name" value="GENERAL TRANSCRIPTION FACTOR 3C POLYPEPTIDE 3"/>
    <property type="match status" value="1"/>
</dbReference>
<keyword evidence="3" id="KW-1185">Reference proteome</keyword>
<evidence type="ECO:0000313" key="2">
    <source>
        <dbReference type="EMBL" id="PWN95270.1"/>
    </source>
</evidence>
<proteinExistence type="predicted"/>
<feature type="compositionally biased region" description="Basic residues" evidence="1">
    <location>
        <begin position="1"/>
        <end position="12"/>
    </location>
</feature>
<feature type="compositionally biased region" description="Low complexity" evidence="1">
    <location>
        <begin position="32"/>
        <end position="58"/>
    </location>
</feature>
<dbReference type="PANTHER" id="PTHR23082">
    <property type="entry name" value="TRANSCRIPTION INITIATION FACTOR IIIC TFIIIC , POLYPEPTIDE 3-RELATED"/>
    <property type="match status" value="1"/>
</dbReference>
<name>A0A316Z0K7_9BASI</name>
<dbReference type="RefSeq" id="XP_025595549.1">
    <property type="nucleotide sequence ID" value="XM_025745527.1"/>
</dbReference>
<feature type="compositionally biased region" description="Acidic residues" evidence="1">
    <location>
        <begin position="1089"/>
        <end position="1114"/>
    </location>
</feature>
<evidence type="ECO:0000256" key="1">
    <source>
        <dbReference type="SAM" id="MobiDB-lite"/>
    </source>
</evidence>
<dbReference type="SUPFAM" id="SSF48452">
    <property type="entry name" value="TPR-like"/>
    <property type="match status" value="3"/>
</dbReference>
<feature type="region of interest" description="Disordered" evidence="1">
    <location>
        <begin position="150"/>
        <end position="195"/>
    </location>
</feature>